<dbReference type="EMBL" id="JAQIZT010000014">
    <property type="protein sequence ID" value="KAJ6973285.1"/>
    <property type="molecule type" value="Genomic_DNA"/>
</dbReference>
<gene>
    <name evidence="1" type="ORF">NC653_033576</name>
</gene>
<organism evidence="1 2">
    <name type="scientific">Populus alba x Populus x berolinensis</name>
    <dbReference type="NCBI Taxonomy" id="444605"/>
    <lineage>
        <taxon>Eukaryota</taxon>
        <taxon>Viridiplantae</taxon>
        <taxon>Streptophyta</taxon>
        <taxon>Embryophyta</taxon>
        <taxon>Tracheophyta</taxon>
        <taxon>Spermatophyta</taxon>
        <taxon>Magnoliopsida</taxon>
        <taxon>eudicotyledons</taxon>
        <taxon>Gunneridae</taxon>
        <taxon>Pentapetalae</taxon>
        <taxon>rosids</taxon>
        <taxon>fabids</taxon>
        <taxon>Malpighiales</taxon>
        <taxon>Salicaceae</taxon>
        <taxon>Saliceae</taxon>
        <taxon>Populus</taxon>
    </lineage>
</organism>
<dbReference type="Proteomes" id="UP001164929">
    <property type="component" value="Chromosome 14"/>
</dbReference>
<dbReference type="AlphaFoldDB" id="A0AAD6LUE1"/>
<reference evidence="1" key="1">
    <citation type="journal article" date="2023" name="Mol. Ecol. Resour.">
        <title>Chromosome-level genome assembly of a triploid poplar Populus alba 'Berolinensis'.</title>
        <authorList>
            <person name="Chen S."/>
            <person name="Yu Y."/>
            <person name="Wang X."/>
            <person name="Wang S."/>
            <person name="Zhang T."/>
            <person name="Zhou Y."/>
            <person name="He R."/>
            <person name="Meng N."/>
            <person name="Wang Y."/>
            <person name="Liu W."/>
            <person name="Liu Z."/>
            <person name="Liu J."/>
            <person name="Guo Q."/>
            <person name="Huang H."/>
            <person name="Sederoff R.R."/>
            <person name="Wang G."/>
            <person name="Qu G."/>
            <person name="Chen S."/>
        </authorList>
    </citation>
    <scope>NUCLEOTIDE SEQUENCE</scope>
    <source>
        <strain evidence="1">SC-2020</strain>
    </source>
</reference>
<name>A0AAD6LUE1_9ROSI</name>
<protein>
    <submittedName>
        <fullName evidence="1">Uncharacterized protein</fullName>
    </submittedName>
</protein>
<keyword evidence="2" id="KW-1185">Reference proteome</keyword>
<accession>A0AAD6LUE1</accession>
<comment type="caution">
    <text evidence="1">The sequence shown here is derived from an EMBL/GenBank/DDBJ whole genome shotgun (WGS) entry which is preliminary data.</text>
</comment>
<sequence length="36" mass="4113">MTRVLLWLKKQEGEGEGNLNLAAIVPRLPPFLHRSK</sequence>
<proteinExistence type="predicted"/>
<evidence type="ECO:0000313" key="1">
    <source>
        <dbReference type="EMBL" id="KAJ6973285.1"/>
    </source>
</evidence>
<evidence type="ECO:0000313" key="2">
    <source>
        <dbReference type="Proteomes" id="UP001164929"/>
    </source>
</evidence>